<sequence>MLIVGGVLWLLGVLALVTHHPADPGFSTSGTGGPLNNKVGLLGAWASDCALYLFGHSVWWLPLVAARAWLAALLRGLRGQVDPPEGRARFWVGLALLMAASTALEWTRLYRFEDSLPGPAGGVIGFLLGPLSMKWLGFAGSGVLWIAALVGGMALAMRFSWLRVAERLGTLIESLRVRQQVRRERAEDQRIGEQAQRERDETVEVERQVVEDHAPILIEPTMVEVPKSTRVAKERQKPLFRELSDTKLPQVDLLDAAPGRMETVTPETLEMTSRMIEKKLKDFGVEVRVVAASPGPVITRYEIEPATGVKGSQVVNLAKDLARSLSLVSIRVVETIPGKNYMALELPNAKRQTIRLAEILGSQVYADAASQLTMGLGKDIIGAPVVADLAKMPHCLVAGTTGSGKSVGINAMILSLLYKAEARDVRLILIDPKMLEMSVYEGIPHLLCPVVTDMKQAGNALNWCVAEMERRYKLMSKLGVRNMAGYNKKIDEATAAGEKIGNPFSLTPEEPEPLERLPYIVVVIDELADLMMVVGKKIEELIARLAQKARAAGIHLILATQRPSVDVITGLIKANIPTRLSFQVSSKIDSRTILDQMGAEALLGMGDMLYMPSGTGLPIRVHGAFVSDDEVHRVVEYLKSQGEPNYIEGLLEGGTLEGGEDGEPPAPGEANGEADPMYDQAVAIVLQHKRASISLVQRHLRIGYNRAARLLEQMEKSGLVSSMATNGNRDLLVPRREE</sequence>
<protein>
    <submittedName>
        <fullName evidence="19">DNA translocase FtsK 4TM domain-containing protein</fullName>
    </submittedName>
</protein>
<comment type="similarity">
    <text evidence="3">Belongs to the FtsK/SpoIIIE/SftA family.</text>
</comment>
<evidence type="ECO:0000256" key="3">
    <source>
        <dbReference type="ARBA" id="ARBA00006474"/>
    </source>
</evidence>
<dbReference type="Pfam" id="PF01580">
    <property type="entry name" value="FtsK_SpoIIIE"/>
    <property type="match status" value="1"/>
</dbReference>
<evidence type="ECO:0000256" key="14">
    <source>
        <dbReference type="ARBA" id="ARBA00024784"/>
    </source>
</evidence>
<feature type="transmembrane region" description="Helical" evidence="17">
    <location>
        <begin position="135"/>
        <end position="157"/>
    </location>
</feature>
<keyword evidence="10 17" id="KW-1133">Transmembrane helix</keyword>
<evidence type="ECO:0000256" key="9">
    <source>
        <dbReference type="ARBA" id="ARBA00022840"/>
    </source>
</evidence>
<dbReference type="SUPFAM" id="SSF46785">
    <property type="entry name" value="Winged helix' DNA-binding domain"/>
    <property type="match status" value="1"/>
</dbReference>
<dbReference type="Pfam" id="PF13491">
    <property type="entry name" value="FtsK_4TM"/>
    <property type="match status" value="1"/>
</dbReference>
<dbReference type="InterPro" id="IPR041027">
    <property type="entry name" value="FtsK_alpha"/>
</dbReference>
<dbReference type="Pfam" id="PF09397">
    <property type="entry name" value="FtsK_gamma"/>
    <property type="match status" value="1"/>
</dbReference>
<dbReference type="Gene3D" id="3.30.980.40">
    <property type="match status" value="1"/>
</dbReference>
<evidence type="ECO:0000313" key="19">
    <source>
        <dbReference type="EMBL" id="URI08378.1"/>
    </source>
</evidence>
<dbReference type="Proteomes" id="UP001056201">
    <property type="component" value="Chromosome 1"/>
</dbReference>
<organism evidence="19 20">
    <name type="scientific">Aquincola tertiaricarbonis</name>
    <dbReference type="NCBI Taxonomy" id="391953"/>
    <lineage>
        <taxon>Bacteria</taxon>
        <taxon>Pseudomonadati</taxon>
        <taxon>Pseudomonadota</taxon>
        <taxon>Betaproteobacteria</taxon>
        <taxon>Burkholderiales</taxon>
        <taxon>Sphaerotilaceae</taxon>
        <taxon>Aquincola</taxon>
    </lineage>
</organism>
<evidence type="ECO:0000256" key="5">
    <source>
        <dbReference type="ARBA" id="ARBA00022618"/>
    </source>
</evidence>
<feature type="region of interest" description="Disordered" evidence="16">
    <location>
        <begin position="651"/>
        <end position="674"/>
    </location>
</feature>
<proteinExistence type="inferred from homology"/>
<dbReference type="SUPFAM" id="SSF52540">
    <property type="entry name" value="P-loop containing nucleoside triphosphate hydrolases"/>
    <property type="match status" value="1"/>
</dbReference>
<evidence type="ECO:0000259" key="18">
    <source>
        <dbReference type="PROSITE" id="PS50901"/>
    </source>
</evidence>
<keyword evidence="6 17" id="KW-0812">Transmembrane</keyword>
<keyword evidence="5" id="KW-0132">Cell division</keyword>
<accession>A0ABY4S4L4</accession>
<evidence type="ECO:0000256" key="8">
    <source>
        <dbReference type="ARBA" id="ARBA00022829"/>
    </source>
</evidence>
<dbReference type="EMBL" id="CP097635">
    <property type="protein sequence ID" value="URI08378.1"/>
    <property type="molecule type" value="Genomic_DNA"/>
</dbReference>
<dbReference type="SMART" id="SM00843">
    <property type="entry name" value="Ftsk_gamma"/>
    <property type="match status" value="1"/>
</dbReference>
<evidence type="ECO:0000256" key="4">
    <source>
        <dbReference type="ARBA" id="ARBA00022475"/>
    </source>
</evidence>
<dbReference type="PANTHER" id="PTHR22683">
    <property type="entry name" value="SPORULATION PROTEIN RELATED"/>
    <property type="match status" value="1"/>
</dbReference>
<evidence type="ECO:0000313" key="20">
    <source>
        <dbReference type="Proteomes" id="UP001056201"/>
    </source>
</evidence>
<gene>
    <name evidence="19" type="ORF">MW290_05985</name>
</gene>
<dbReference type="PANTHER" id="PTHR22683:SF41">
    <property type="entry name" value="DNA TRANSLOCASE FTSK"/>
    <property type="match status" value="1"/>
</dbReference>
<evidence type="ECO:0000256" key="15">
    <source>
        <dbReference type="PROSITE-ProRule" id="PRU00289"/>
    </source>
</evidence>
<evidence type="ECO:0000256" key="16">
    <source>
        <dbReference type="SAM" id="MobiDB-lite"/>
    </source>
</evidence>
<dbReference type="Gene3D" id="1.10.10.10">
    <property type="entry name" value="Winged helix-like DNA-binding domain superfamily/Winged helix DNA-binding domain"/>
    <property type="match status" value="1"/>
</dbReference>
<keyword evidence="20" id="KW-1185">Reference proteome</keyword>
<dbReference type="InterPro" id="IPR025199">
    <property type="entry name" value="FtsK_4TM"/>
</dbReference>
<evidence type="ECO:0000256" key="2">
    <source>
        <dbReference type="ARBA" id="ARBA00004651"/>
    </source>
</evidence>
<dbReference type="InterPro" id="IPR027417">
    <property type="entry name" value="P-loop_NTPase"/>
</dbReference>
<name>A0ABY4S4L4_AQUTE</name>
<dbReference type="CDD" id="cd01127">
    <property type="entry name" value="TrwB_TraG_TraD_VirD4"/>
    <property type="match status" value="1"/>
</dbReference>
<dbReference type="InterPro" id="IPR036390">
    <property type="entry name" value="WH_DNA-bd_sf"/>
</dbReference>
<comment type="function">
    <text evidence="14">Essential cell division protein that coordinates cell division and chromosome segregation. The N-terminus is involved in assembly of the cell-division machinery. The C-terminus functions as a DNA motor that moves dsDNA in an ATP-dependent manner towards the dif recombination site, which is located within the replication terminus region. Translocation stops specifically at Xer-dif sites, where FtsK interacts with the Xer recombinase, allowing activation of chromosome unlinking by recombination. FtsK orienting polar sequences (KOPS) guide the direction of DNA translocation. FtsK can remove proteins from DNA as it translocates, but translocation stops specifically at XerCD-dif site, thereby preventing removal of XerC and XerD from dif.</text>
</comment>
<feature type="binding site" evidence="15">
    <location>
        <begin position="399"/>
        <end position="406"/>
    </location>
    <ligand>
        <name>ATP</name>
        <dbReference type="ChEBI" id="CHEBI:30616"/>
    </ligand>
</feature>
<keyword evidence="4" id="KW-1003">Cell membrane</keyword>
<dbReference type="InterPro" id="IPR002543">
    <property type="entry name" value="FtsK_dom"/>
</dbReference>
<evidence type="ECO:0000256" key="10">
    <source>
        <dbReference type="ARBA" id="ARBA00022989"/>
    </source>
</evidence>
<dbReference type="InterPro" id="IPR036388">
    <property type="entry name" value="WH-like_DNA-bd_sf"/>
</dbReference>
<keyword evidence="12 17" id="KW-0472">Membrane</keyword>
<keyword evidence="13" id="KW-0131">Cell cycle</keyword>
<dbReference type="Gene3D" id="3.40.50.300">
    <property type="entry name" value="P-loop containing nucleotide triphosphate hydrolases"/>
    <property type="match status" value="1"/>
</dbReference>
<evidence type="ECO:0000256" key="6">
    <source>
        <dbReference type="ARBA" id="ARBA00022692"/>
    </source>
</evidence>
<evidence type="ECO:0000256" key="17">
    <source>
        <dbReference type="SAM" id="Phobius"/>
    </source>
</evidence>
<dbReference type="InterPro" id="IPR050206">
    <property type="entry name" value="FtsK/SpoIIIE/SftA"/>
</dbReference>
<keyword evidence="8" id="KW-0159">Chromosome partition</keyword>
<evidence type="ECO:0000256" key="13">
    <source>
        <dbReference type="ARBA" id="ARBA00023306"/>
    </source>
</evidence>
<reference evidence="19" key="1">
    <citation type="submission" date="2022-05" db="EMBL/GenBank/DDBJ databases">
        <title>An RpoN-dependent PEP-CTERM gene is involved in floc formation of an Aquincola tertiaricarbonis strain.</title>
        <authorList>
            <person name="Qiu D."/>
            <person name="Xia M."/>
        </authorList>
    </citation>
    <scope>NUCLEOTIDE SEQUENCE</scope>
    <source>
        <strain evidence="19">RN12</strain>
    </source>
</reference>
<dbReference type="PROSITE" id="PS50901">
    <property type="entry name" value="FTSK"/>
    <property type="match status" value="1"/>
</dbReference>
<dbReference type="Pfam" id="PF17854">
    <property type="entry name" value="FtsK_alpha"/>
    <property type="match status" value="1"/>
</dbReference>
<keyword evidence="11" id="KW-0238">DNA-binding</keyword>
<feature type="domain" description="FtsK" evidence="18">
    <location>
        <begin position="382"/>
        <end position="591"/>
    </location>
</feature>
<comment type="subcellular location">
    <subcellularLocation>
        <location evidence="1">Cell inner membrane</location>
    </subcellularLocation>
    <subcellularLocation>
        <location evidence="2">Cell membrane</location>
        <topology evidence="2">Multi-pass membrane protein</topology>
    </subcellularLocation>
</comment>
<dbReference type="InterPro" id="IPR018541">
    <property type="entry name" value="Ftsk_gamma"/>
</dbReference>
<evidence type="ECO:0000256" key="1">
    <source>
        <dbReference type="ARBA" id="ARBA00004533"/>
    </source>
</evidence>
<keyword evidence="9 15" id="KW-0067">ATP-binding</keyword>
<keyword evidence="7 15" id="KW-0547">Nucleotide-binding</keyword>
<evidence type="ECO:0000256" key="12">
    <source>
        <dbReference type="ARBA" id="ARBA00023136"/>
    </source>
</evidence>
<evidence type="ECO:0000256" key="11">
    <source>
        <dbReference type="ARBA" id="ARBA00023125"/>
    </source>
</evidence>
<evidence type="ECO:0000256" key="7">
    <source>
        <dbReference type="ARBA" id="ARBA00022741"/>
    </source>
</evidence>